<keyword evidence="2" id="KW-1185">Reference proteome</keyword>
<dbReference type="EMBL" id="JAOCZP010000011">
    <property type="protein sequence ID" value="MCT7378182.1"/>
    <property type="molecule type" value="Genomic_DNA"/>
</dbReference>
<name>A0ABT2LUH0_9HYPH</name>
<dbReference type="Proteomes" id="UP001320831">
    <property type="component" value="Unassembled WGS sequence"/>
</dbReference>
<gene>
    <name evidence="1" type="ORF">N5A92_24515</name>
</gene>
<evidence type="ECO:0000313" key="2">
    <source>
        <dbReference type="Proteomes" id="UP001320831"/>
    </source>
</evidence>
<comment type="caution">
    <text evidence="1">The sequence shown here is derived from an EMBL/GenBank/DDBJ whole genome shotgun (WGS) entry which is preliminary data.</text>
</comment>
<sequence>MPIVAFFGAGAAIYVASAGLPAMTLPNALNPACNIKGNVSINSGQRIYHLPGDKFYSETIIRPEYGERWFCSEQEARAAGWRRAIR</sequence>
<reference evidence="1 2" key="1">
    <citation type="submission" date="2022-09" db="EMBL/GenBank/DDBJ databases">
        <title>Chelativorans salina sp. nov., a novel slightly halophilic bacterium isolated from a saline lake sediment enrichment.</title>
        <authorList>
            <person name="Gao L."/>
            <person name="Fang B.-Z."/>
            <person name="Li W.-J."/>
        </authorList>
    </citation>
    <scope>NUCLEOTIDE SEQUENCE [LARGE SCALE GENOMIC DNA]</scope>
    <source>
        <strain evidence="1 2">EGI FJ00035</strain>
    </source>
</reference>
<protein>
    <recommendedName>
        <fullName evidence="3">Succinoglycan biosynthesis protein exoI</fullName>
    </recommendedName>
</protein>
<accession>A0ABT2LUH0</accession>
<evidence type="ECO:0000313" key="1">
    <source>
        <dbReference type="EMBL" id="MCT7378182.1"/>
    </source>
</evidence>
<organism evidence="1 2">
    <name type="scientific">Chelativorans salis</name>
    <dbReference type="NCBI Taxonomy" id="2978478"/>
    <lineage>
        <taxon>Bacteria</taxon>
        <taxon>Pseudomonadati</taxon>
        <taxon>Pseudomonadota</taxon>
        <taxon>Alphaproteobacteria</taxon>
        <taxon>Hyphomicrobiales</taxon>
        <taxon>Phyllobacteriaceae</taxon>
        <taxon>Chelativorans</taxon>
    </lineage>
</organism>
<proteinExistence type="predicted"/>
<dbReference type="RefSeq" id="WP_260907017.1">
    <property type="nucleotide sequence ID" value="NZ_JAOCZP010000011.1"/>
</dbReference>
<evidence type="ECO:0008006" key="3">
    <source>
        <dbReference type="Google" id="ProtNLM"/>
    </source>
</evidence>